<proteinExistence type="predicted"/>
<evidence type="ECO:0000256" key="1">
    <source>
        <dbReference type="SAM" id="SignalP"/>
    </source>
</evidence>
<keyword evidence="1" id="KW-0732">Signal</keyword>
<protein>
    <recommendedName>
        <fullName evidence="2">DUF6089 domain-containing protein</fullName>
    </recommendedName>
</protein>
<dbReference type="OrthoDB" id="654178at2"/>
<evidence type="ECO:0000313" key="3">
    <source>
        <dbReference type="EMBL" id="RFZ90496.1"/>
    </source>
</evidence>
<dbReference type="InterPro" id="IPR045743">
    <property type="entry name" value="DUF6089"/>
</dbReference>
<sequence length="257" mass="28659">MPKYFTVLLLMLLSFTVRAQTWEVGGSVGASAYIGDLNTNNIFKPSGAYGGVFVKRNFDRYLGLRLNFIYGEIAADDSKSSIEQFRERNLSFSDQLKELSLTLDFNFMSYIPEAGKNKYTPYVFLGAGVTSYAPRTIYNYREVSLRNLKTEGTAYGTRTVVVPFGAGFKYNIGGKWTLGAELGYRYTNTDFLDDVSGVYKAFPTPNSASARLADRSREVGAGPAIVGSQRGDFNPKDFYGFFGLTLSYTFITSKCYY</sequence>
<comment type="caution">
    <text evidence="3">The sequence shown here is derived from an EMBL/GenBank/DDBJ whole genome shotgun (WGS) entry which is preliminary data.</text>
</comment>
<dbReference type="InterPro" id="IPR011250">
    <property type="entry name" value="OMP/PagP_B-barrel"/>
</dbReference>
<dbReference type="SUPFAM" id="SSF56925">
    <property type="entry name" value="OMPA-like"/>
    <property type="match status" value="1"/>
</dbReference>
<dbReference type="RefSeq" id="WP_117393908.1">
    <property type="nucleotide sequence ID" value="NZ_QWDC01000004.1"/>
</dbReference>
<accession>A0A372NNG7</accession>
<dbReference type="Gene3D" id="2.40.160.20">
    <property type="match status" value="1"/>
</dbReference>
<keyword evidence="4" id="KW-1185">Reference proteome</keyword>
<name>A0A372NNG7_9SPHI</name>
<dbReference type="Pfam" id="PF19573">
    <property type="entry name" value="DUF6089"/>
    <property type="match status" value="1"/>
</dbReference>
<feature type="domain" description="DUF6089" evidence="2">
    <location>
        <begin position="3"/>
        <end position="194"/>
    </location>
</feature>
<evidence type="ECO:0000259" key="2">
    <source>
        <dbReference type="Pfam" id="PF19573"/>
    </source>
</evidence>
<feature type="signal peptide" evidence="1">
    <location>
        <begin position="1"/>
        <end position="19"/>
    </location>
</feature>
<gene>
    <name evidence="3" type="ORF">D0C36_22190</name>
</gene>
<feature type="chain" id="PRO_5016819190" description="DUF6089 domain-containing protein" evidence="1">
    <location>
        <begin position="20"/>
        <end position="257"/>
    </location>
</feature>
<dbReference type="Proteomes" id="UP000264217">
    <property type="component" value="Unassembled WGS sequence"/>
</dbReference>
<evidence type="ECO:0000313" key="4">
    <source>
        <dbReference type="Proteomes" id="UP000264217"/>
    </source>
</evidence>
<organism evidence="3 4">
    <name type="scientific">Mucilaginibacter conchicola</name>
    <dbReference type="NCBI Taxonomy" id="2303333"/>
    <lineage>
        <taxon>Bacteria</taxon>
        <taxon>Pseudomonadati</taxon>
        <taxon>Bacteroidota</taxon>
        <taxon>Sphingobacteriia</taxon>
        <taxon>Sphingobacteriales</taxon>
        <taxon>Sphingobacteriaceae</taxon>
        <taxon>Mucilaginibacter</taxon>
    </lineage>
</organism>
<dbReference type="EMBL" id="QWDC01000004">
    <property type="protein sequence ID" value="RFZ90496.1"/>
    <property type="molecule type" value="Genomic_DNA"/>
</dbReference>
<dbReference type="AlphaFoldDB" id="A0A372NNG7"/>
<reference evidence="3 4" key="1">
    <citation type="submission" date="2018-08" db="EMBL/GenBank/DDBJ databases">
        <title>Mucilaginibacter sp. MYSH2.</title>
        <authorList>
            <person name="Seo T."/>
        </authorList>
    </citation>
    <scope>NUCLEOTIDE SEQUENCE [LARGE SCALE GENOMIC DNA]</scope>
    <source>
        <strain evidence="3 4">MYSH2</strain>
    </source>
</reference>